<evidence type="ECO:0000256" key="3">
    <source>
        <dbReference type="ARBA" id="ARBA00022603"/>
    </source>
</evidence>
<gene>
    <name evidence="8" type="ORF">JonanDRAFT_0055</name>
</gene>
<dbReference type="Pfam" id="PF00590">
    <property type="entry name" value="TP_methylase"/>
    <property type="match status" value="1"/>
</dbReference>
<protein>
    <submittedName>
        <fullName evidence="8">Precorrin-2 methylase</fullName>
    </submittedName>
</protein>
<dbReference type="EMBL" id="CM001376">
    <property type="protein sequence ID" value="EHM12490.1"/>
    <property type="molecule type" value="Genomic_DNA"/>
</dbReference>
<dbReference type="GO" id="GO:0009236">
    <property type="term" value="P:cobalamin biosynthetic process"/>
    <property type="evidence" value="ECO:0007669"/>
    <property type="project" value="UniProtKB-UniRule"/>
</dbReference>
<evidence type="ECO:0000259" key="7">
    <source>
        <dbReference type="Pfam" id="PF00590"/>
    </source>
</evidence>
<keyword evidence="3 8" id="KW-0489">Methyltransferase</keyword>
<keyword evidence="2" id="KW-0169">Cobalamin biosynthesis</keyword>
<dbReference type="GO" id="GO:0030788">
    <property type="term" value="F:precorrin-2 C20-methyltransferase activity"/>
    <property type="evidence" value="ECO:0007669"/>
    <property type="project" value="InterPro"/>
</dbReference>
<sequence>MKFYAVGVGPGDPELITLAALRTLREAGLIVVPLSAPGKESEAERIVRSHLPDAPILQIVFPMVRDEARRDAELRSQLEACRSRWEDVPSVVMPVIGDSALYATAFWLAKAWSQLTDVQLQLVPGVSAHSLACCLTGQFLAMGDDVFSVIPGTAAEERITQALRACDCAALYKPSALKGRLRKIVASAGPWRQVIRVDRAGLDGQKIVSGPEALDEASEYLSTLLLWR</sequence>
<feature type="domain" description="Tetrapyrrole methylase" evidence="7">
    <location>
        <begin position="2"/>
        <end position="212"/>
    </location>
</feature>
<dbReference type="HOGENOM" id="CLU_076014_2_1_0"/>
<accession>H0ULM5</accession>
<evidence type="ECO:0000313" key="9">
    <source>
        <dbReference type="Proteomes" id="UP000003806"/>
    </source>
</evidence>
<evidence type="ECO:0000256" key="1">
    <source>
        <dbReference type="ARBA" id="ARBA00004953"/>
    </source>
</evidence>
<evidence type="ECO:0000313" key="8">
    <source>
        <dbReference type="EMBL" id="EHM12490.1"/>
    </source>
</evidence>
<comment type="pathway">
    <text evidence="1">Cofactor biosynthesis; adenosylcobalamin biosynthesis.</text>
</comment>
<dbReference type="SUPFAM" id="SSF53790">
    <property type="entry name" value="Tetrapyrrole methylase"/>
    <property type="match status" value="1"/>
</dbReference>
<evidence type="ECO:0000256" key="2">
    <source>
        <dbReference type="ARBA" id="ARBA00022573"/>
    </source>
</evidence>
<dbReference type="InterPro" id="IPR012382">
    <property type="entry name" value="CobI/CbiL"/>
</dbReference>
<reference evidence="8 9" key="1">
    <citation type="submission" date="2011-11" db="EMBL/GenBank/DDBJ databases">
        <title>The Noncontiguous Finished genome of Jonquetella anthropi DSM 22815.</title>
        <authorList>
            <consortium name="US DOE Joint Genome Institute (JGI-PGF)"/>
            <person name="Lucas S."/>
            <person name="Copeland A."/>
            <person name="Lapidus A."/>
            <person name="Glavina del Rio T."/>
            <person name="Dalin E."/>
            <person name="Tice H."/>
            <person name="Bruce D."/>
            <person name="Goodwin L."/>
            <person name="Pitluck S."/>
            <person name="Peters L."/>
            <person name="Mikhailova N."/>
            <person name="Held B."/>
            <person name="Kyrpides N."/>
            <person name="Mavromatis K."/>
            <person name="Ivanova N."/>
            <person name="Markowitz V."/>
            <person name="Cheng J.-F."/>
            <person name="Hugenholtz P."/>
            <person name="Woyke T."/>
            <person name="Wu D."/>
            <person name="Gronow S."/>
            <person name="Wellnitz S."/>
            <person name="Brambilla E."/>
            <person name="Klenk H.-P."/>
            <person name="Eisen J.A."/>
        </authorList>
    </citation>
    <scope>NUCLEOTIDE SEQUENCE [LARGE SCALE GENOMIC DNA]</scope>
    <source>
        <strain evidence="8 9">DSM 22815</strain>
    </source>
</reference>
<dbReference type="InterPro" id="IPR014776">
    <property type="entry name" value="4pyrrole_Mease_sub2"/>
</dbReference>
<name>H0ULM5_9BACT</name>
<keyword evidence="9" id="KW-1185">Reference proteome</keyword>
<evidence type="ECO:0000256" key="6">
    <source>
        <dbReference type="PIRNR" id="PIRNR036427"/>
    </source>
</evidence>
<dbReference type="InterPro" id="IPR035996">
    <property type="entry name" value="4pyrrol_Methylase_sf"/>
</dbReference>
<dbReference type="eggNOG" id="COG2243">
    <property type="taxonomic scope" value="Bacteria"/>
</dbReference>
<evidence type="ECO:0000256" key="4">
    <source>
        <dbReference type="ARBA" id="ARBA00022679"/>
    </source>
</evidence>
<dbReference type="Gene3D" id="3.40.1010.10">
    <property type="entry name" value="Cobalt-precorrin-4 Transmethylase, Domain 1"/>
    <property type="match status" value="1"/>
</dbReference>
<dbReference type="PANTHER" id="PTHR43467:SF2">
    <property type="entry name" value="COBALT-PRECORRIN-2 C(20)-METHYLTRANSFERASE"/>
    <property type="match status" value="1"/>
</dbReference>
<dbReference type="GO" id="GO:0032259">
    <property type="term" value="P:methylation"/>
    <property type="evidence" value="ECO:0007669"/>
    <property type="project" value="UniProtKB-KW"/>
</dbReference>
<comment type="similarity">
    <text evidence="6">Belongs to the precorrin methyltransferase family.</text>
</comment>
<dbReference type="STRING" id="885272.JonanDRAFT_0055"/>
<dbReference type="PIRSF" id="PIRSF036427">
    <property type="entry name" value="Precrrn-2_mtase"/>
    <property type="match status" value="1"/>
</dbReference>
<dbReference type="InterPro" id="IPR000878">
    <property type="entry name" value="4pyrrol_Mease"/>
</dbReference>
<keyword evidence="5" id="KW-0949">S-adenosyl-L-methionine</keyword>
<dbReference type="AlphaFoldDB" id="H0ULM5"/>
<proteinExistence type="inferred from homology"/>
<dbReference type="Proteomes" id="UP000003806">
    <property type="component" value="Chromosome"/>
</dbReference>
<organism evidence="8 9">
    <name type="scientific">Jonquetella anthropi DSM 22815</name>
    <dbReference type="NCBI Taxonomy" id="885272"/>
    <lineage>
        <taxon>Bacteria</taxon>
        <taxon>Thermotogati</taxon>
        <taxon>Synergistota</taxon>
        <taxon>Synergistia</taxon>
        <taxon>Synergistales</taxon>
        <taxon>Dethiosulfovibrionaceae</taxon>
        <taxon>Jonquetella</taxon>
    </lineage>
</organism>
<dbReference type="RefSeq" id="WP_008522299.1">
    <property type="nucleotide sequence ID" value="NZ_CM001376.1"/>
</dbReference>
<keyword evidence="4" id="KW-0808">Transferase</keyword>
<dbReference type="InterPro" id="IPR014777">
    <property type="entry name" value="4pyrrole_Mease_sub1"/>
</dbReference>
<dbReference type="OrthoDB" id="9804789at2"/>
<dbReference type="CDD" id="cd11645">
    <property type="entry name" value="Precorrin_2_C20_MT"/>
    <property type="match status" value="1"/>
</dbReference>
<dbReference type="PANTHER" id="PTHR43467">
    <property type="entry name" value="COBALT-PRECORRIN-2 C(20)-METHYLTRANSFERASE"/>
    <property type="match status" value="1"/>
</dbReference>
<evidence type="ECO:0000256" key="5">
    <source>
        <dbReference type="ARBA" id="ARBA00022691"/>
    </source>
</evidence>
<dbReference type="Gene3D" id="3.30.950.10">
    <property type="entry name" value="Methyltransferase, Cobalt-precorrin-4 Transmethylase, Domain 2"/>
    <property type="match status" value="1"/>
</dbReference>